<evidence type="ECO:0000259" key="7">
    <source>
        <dbReference type="PROSITE" id="PS51379"/>
    </source>
</evidence>
<keyword evidence="5" id="KW-0411">Iron-sulfur</keyword>
<evidence type="ECO:0000256" key="4">
    <source>
        <dbReference type="ARBA" id="ARBA00023004"/>
    </source>
</evidence>
<dbReference type="InterPro" id="IPR017900">
    <property type="entry name" value="4Fe4S_Fe_S_CS"/>
</dbReference>
<dbReference type="EMBL" id="LAZR01008793">
    <property type="protein sequence ID" value="KKM76547.1"/>
    <property type="molecule type" value="Genomic_DNA"/>
</dbReference>
<dbReference type="InterPro" id="IPR009051">
    <property type="entry name" value="Helical_ferredxn"/>
</dbReference>
<dbReference type="PROSITE" id="PS00198">
    <property type="entry name" value="4FE4S_FER_1"/>
    <property type="match status" value="1"/>
</dbReference>
<evidence type="ECO:0000256" key="5">
    <source>
        <dbReference type="ARBA" id="ARBA00023014"/>
    </source>
</evidence>
<feature type="domain" description="4Fe-4S ferredoxin-type" evidence="7">
    <location>
        <begin position="302"/>
        <end position="330"/>
    </location>
</feature>
<protein>
    <recommendedName>
        <fullName evidence="7">4Fe-4S ferredoxin-type domain-containing protein</fullName>
    </recommendedName>
</protein>
<dbReference type="SUPFAM" id="SSF46548">
    <property type="entry name" value="alpha-helical ferredoxin"/>
    <property type="match status" value="1"/>
</dbReference>
<dbReference type="PANTHER" id="PTHR43255">
    <property type="entry name" value="IRON-SULFUR-BINDING OXIDOREDUCTASE FADF-RELATED-RELATED"/>
    <property type="match status" value="1"/>
</dbReference>
<evidence type="ECO:0000313" key="8">
    <source>
        <dbReference type="EMBL" id="KKM76547.1"/>
    </source>
</evidence>
<keyword evidence="1" id="KW-0004">4Fe-4S</keyword>
<dbReference type="PANTHER" id="PTHR43255:SF1">
    <property type="entry name" value="IRON-SULFUR-BINDING OXIDOREDUCTASE FADF-RELATED"/>
    <property type="match status" value="1"/>
</dbReference>
<proteinExistence type="predicted"/>
<dbReference type="Gene3D" id="1.10.1060.10">
    <property type="entry name" value="Alpha-helical ferredoxin"/>
    <property type="match status" value="1"/>
</dbReference>
<sequence>MVSKIKKVVLLAIYFLSPIIASIIYWFEEPMPFSLNSTNMLMDLLHRTGSILGIFSYVWMCFNIVIMIKIKLIEENFSLEKLLKFHTIMSIIALFLGAVHYPLLRLIGMYSDSQVISGTIGLLIFLSLMILAIIFMTNRLIKHLRIEKLRVFAYKKKFSYGVNKVLHNVTLLAVLVIFSHTLISHTSAKSLLMRIVYFIFFDIALIGWVCHKIVRKLRVESDPYINRMVSWDTKADIIPWLYQGTNSDWALQLIKQNPSLYPCLQCGTCTSQCPVSIFTMGEYNSRKLVQCILKGLKSKILTDMEPNVWQCTQCYTCVETCPQHVELPEIIIFIRNKLAEQSQAPVGFLNEAEVVYKHGESIPLQNAIIKRRETLGLQPHPDFDLQDIQDIMNMAGLNKLIPKQSITKSELETKNEIMMEKEVKTHSGSS</sequence>
<dbReference type="InterPro" id="IPR051460">
    <property type="entry name" value="HdrC_iron-sulfur_subunit"/>
</dbReference>
<reference evidence="8" key="1">
    <citation type="journal article" date="2015" name="Nature">
        <title>Complex archaea that bridge the gap between prokaryotes and eukaryotes.</title>
        <authorList>
            <person name="Spang A."/>
            <person name="Saw J.H."/>
            <person name="Jorgensen S.L."/>
            <person name="Zaremba-Niedzwiedzka K."/>
            <person name="Martijn J."/>
            <person name="Lind A.E."/>
            <person name="van Eijk R."/>
            <person name="Schleper C."/>
            <person name="Guy L."/>
            <person name="Ettema T.J."/>
        </authorList>
    </citation>
    <scope>NUCLEOTIDE SEQUENCE</scope>
</reference>
<feature type="transmembrane region" description="Helical" evidence="6">
    <location>
        <begin position="7"/>
        <end position="27"/>
    </location>
</feature>
<name>A0A0F9N4V9_9ZZZZ</name>
<keyword evidence="6" id="KW-0472">Membrane</keyword>
<dbReference type="GO" id="GO:0046872">
    <property type="term" value="F:metal ion binding"/>
    <property type="evidence" value="ECO:0007669"/>
    <property type="project" value="UniProtKB-KW"/>
</dbReference>
<keyword evidence="4" id="KW-0408">Iron</keyword>
<feature type="domain" description="4Fe-4S ferredoxin-type" evidence="7">
    <location>
        <begin position="252"/>
        <end position="283"/>
    </location>
</feature>
<dbReference type="Pfam" id="PF13183">
    <property type="entry name" value="Fer4_8"/>
    <property type="match status" value="1"/>
</dbReference>
<organism evidence="8">
    <name type="scientific">marine sediment metagenome</name>
    <dbReference type="NCBI Taxonomy" id="412755"/>
    <lineage>
        <taxon>unclassified sequences</taxon>
        <taxon>metagenomes</taxon>
        <taxon>ecological metagenomes</taxon>
    </lineage>
</organism>
<evidence type="ECO:0000256" key="3">
    <source>
        <dbReference type="ARBA" id="ARBA00023002"/>
    </source>
</evidence>
<feature type="transmembrane region" description="Helical" evidence="6">
    <location>
        <begin position="165"/>
        <end position="183"/>
    </location>
</feature>
<dbReference type="AlphaFoldDB" id="A0A0F9N4V9"/>
<dbReference type="PROSITE" id="PS51379">
    <property type="entry name" value="4FE4S_FER_2"/>
    <property type="match status" value="2"/>
</dbReference>
<evidence type="ECO:0000256" key="6">
    <source>
        <dbReference type="SAM" id="Phobius"/>
    </source>
</evidence>
<keyword evidence="3" id="KW-0560">Oxidoreductase</keyword>
<gene>
    <name evidence="8" type="ORF">LCGC14_1379060</name>
</gene>
<feature type="transmembrane region" description="Helical" evidence="6">
    <location>
        <begin position="115"/>
        <end position="136"/>
    </location>
</feature>
<keyword evidence="2" id="KW-0479">Metal-binding</keyword>
<evidence type="ECO:0000256" key="1">
    <source>
        <dbReference type="ARBA" id="ARBA00022485"/>
    </source>
</evidence>
<dbReference type="GO" id="GO:0016491">
    <property type="term" value="F:oxidoreductase activity"/>
    <property type="evidence" value="ECO:0007669"/>
    <property type="project" value="UniProtKB-KW"/>
</dbReference>
<feature type="transmembrane region" description="Helical" evidence="6">
    <location>
        <begin position="195"/>
        <end position="214"/>
    </location>
</feature>
<feature type="transmembrane region" description="Helical" evidence="6">
    <location>
        <begin position="47"/>
        <end position="70"/>
    </location>
</feature>
<keyword evidence="6" id="KW-1133">Transmembrane helix</keyword>
<feature type="transmembrane region" description="Helical" evidence="6">
    <location>
        <begin position="82"/>
        <end position="103"/>
    </location>
</feature>
<dbReference type="InterPro" id="IPR017896">
    <property type="entry name" value="4Fe4S_Fe-S-bd"/>
</dbReference>
<accession>A0A0F9N4V9</accession>
<dbReference type="GO" id="GO:0051539">
    <property type="term" value="F:4 iron, 4 sulfur cluster binding"/>
    <property type="evidence" value="ECO:0007669"/>
    <property type="project" value="UniProtKB-KW"/>
</dbReference>
<dbReference type="GO" id="GO:0005886">
    <property type="term" value="C:plasma membrane"/>
    <property type="evidence" value="ECO:0007669"/>
    <property type="project" value="TreeGrafter"/>
</dbReference>
<evidence type="ECO:0000256" key="2">
    <source>
        <dbReference type="ARBA" id="ARBA00022723"/>
    </source>
</evidence>
<comment type="caution">
    <text evidence="8">The sequence shown here is derived from an EMBL/GenBank/DDBJ whole genome shotgun (WGS) entry which is preliminary data.</text>
</comment>
<keyword evidence="6" id="KW-0812">Transmembrane</keyword>